<dbReference type="EMBL" id="JADBEF010000001">
    <property type="protein sequence ID" value="MBE1565608.1"/>
    <property type="molecule type" value="Genomic_DNA"/>
</dbReference>
<evidence type="ECO:0000256" key="2">
    <source>
        <dbReference type="ARBA" id="ARBA00022670"/>
    </source>
</evidence>
<feature type="active site" description="Charge relay system" evidence="5">
    <location>
        <position position="67"/>
    </location>
</feature>
<feature type="signal peptide" evidence="8">
    <location>
        <begin position="1"/>
        <end position="20"/>
    </location>
</feature>
<dbReference type="PROSITE" id="PS00137">
    <property type="entry name" value="SUBTILASE_HIS"/>
    <property type="match status" value="1"/>
</dbReference>
<sequence>MIVRGLLAGMLATQVLTAPAAAVRAPEVCDPPRGTLAVAEPWAQRRLDPKRVWPITRGEGVTVAVIDSGVDLTHPSLRVAGKADLTGTGYRDCIGHGTAVAGIIAAQHLKGVAFHGVAPGVRLLSFKQTNEERKGNPELLAKAIKTATDLKSDVINLSIEMEADDPRIRAAVAYALANNVVVVAAAGNVKKEDGTPAPAYPASYEGVISVGSAGPDGRLTSFSNAAGQVSVLGPGGTITSTWTGKSFATDLEGTSYAAPYVAGVAALVRARFPGLDQAQVKRRIMLTADGASGQGTGAGMVNPLLAVTAILPSENGPALAPPLPSALPAGVVSKVPPVNEHAISLGLIVAGGALAGIGIVVAARMLVPMGRRRGWRAGRAN</sequence>
<keyword evidence="8" id="KW-0732">Signal</keyword>
<proteinExistence type="inferred from homology"/>
<dbReference type="InterPro" id="IPR000209">
    <property type="entry name" value="Peptidase_S8/S53_dom"/>
</dbReference>
<keyword evidence="3 5" id="KW-0378">Hydrolase</keyword>
<reference evidence="10 11" key="1">
    <citation type="submission" date="2020-10" db="EMBL/GenBank/DDBJ databases">
        <title>Sequencing the genomes of 1000 actinobacteria strains.</title>
        <authorList>
            <person name="Klenk H.-P."/>
        </authorList>
    </citation>
    <scope>NUCLEOTIDE SEQUENCE [LARGE SCALE GENOMIC DNA]</scope>
    <source>
        <strain evidence="10 11">DSM 43748</strain>
    </source>
</reference>
<dbReference type="PANTHER" id="PTHR43806:SF11">
    <property type="entry name" value="CEREVISIN-RELATED"/>
    <property type="match status" value="1"/>
</dbReference>
<comment type="similarity">
    <text evidence="1 5 6">Belongs to the peptidase S8 family.</text>
</comment>
<dbReference type="Proteomes" id="UP000661607">
    <property type="component" value="Unassembled WGS sequence"/>
</dbReference>
<feature type="transmembrane region" description="Helical" evidence="7">
    <location>
        <begin position="342"/>
        <end position="367"/>
    </location>
</feature>
<feature type="active site" description="Charge relay system" evidence="5">
    <location>
        <position position="96"/>
    </location>
</feature>
<feature type="domain" description="Peptidase S8/S53" evidence="9">
    <location>
        <begin position="58"/>
        <end position="290"/>
    </location>
</feature>
<keyword evidence="2 5" id="KW-0645">Protease</keyword>
<organism evidence="10 11">
    <name type="scientific">Nonomuraea africana</name>
    <dbReference type="NCBI Taxonomy" id="46171"/>
    <lineage>
        <taxon>Bacteria</taxon>
        <taxon>Bacillati</taxon>
        <taxon>Actinomycetota</taxon>
        <taxon>Actinomycetes</taxon>
        <taxon>Streptosporangiales</taxon>
        <taxon>Streptosporangiaceae</taxon>
        <taxon>Nonomuraea</taxon>
    </lineage>
</organism>
<evidence type="ECO:0000256" key="1">
    <source>
        <dbReference type="ARBA" id="ARBA00011073"/>
    </source>
</evidence>
<dbReference type="Pfam" id="PF00082">
    <property type="entry name" value="Peptidase_S8"/>
    <property type="match status" value="1"/>
</dbReference>
<evidence type="ECO:0000256" key="6">
    <source>
        <dbReference type="RuleBase" id="RU003355"/>
    </source>
</evidence>
<keyword evidence="7" id="KW-0812">Transmembrane</keyword>
<gene>
    <name evidence="10" type="ORF">H4W81_008387</name>
</gene>
<evidence type="ECO:0000256" key="8">
    <source>
        <dbReference type="SAM" id="SignalP"/>
    </source>
</evidence>
<feature type="chain" id="PRO_5047369799" evidence="8">
    <location>
        <begin position="21"/>
        <end position="381"/>
    </location>
</feature>
<dbReference type="RefSeq" id="WP_192779785.1">
    <property type="nucleotide sequence ID" value="NZ_BAAASY010000016.1"/>
</dbReference>
<dbReference type="PROSITE" id="PS00138">
    <property type="entry name" value="SUBTILASE_SER"/>
    <property type="match status" value="1"/>
</dbReference>
<dbReference type="InterPro" id="IPR023828">
    <property type="entry name" value="Peptidase_S8_Ser-AS"/>
</dbReference>
<feature type="active site" description="Charge relay system" evidence="5">
    <location>
        <position position="255"/>
    </location>
</feature>
<dbReference type="InterPro" id="IPR036852">
    <property type="entry name" value="Peptidase_S8/S53_dom_sf"/>
</dbReference>
<evidence type="ECO:0000256" key="4">
    <source>
        <dbReference type="ARBA" id="ARBA00022825"/>
    </source>
</evidence>
<keyword evidence="4 5" id="KW-0720">Serine protease</keyword>
<comment type="caution">
    <text evidence="10">The sequence shown here is derived from an EMBL/GenBank/DDBJ whole genome shotgun (WGS) entry which is preliminary data.</text>
</comment>
<dbReference type="InterPro" id="IPR023827">
    <property type="entry name" value="Peptidase_S8_Asp-AS"/>
</dbReference>
<dbReference type="PRINTS" id="PR00723">
    <property type="entry name" value="SUBTILISIN"/>
</dbReference>
<dbReference type="PANTHER" id="PTHR43806">
    <property type="entry name" value="PEPTIDASE S8"/>
    <property type="match status" value="1"/>
</dbReference>
<dbReference type="SUPFAM" id="SSF52743">
    <property type="entry name" value="Subtilisin-like"/>
    <property type="match status" value="1"/>
</dbReference>
<evidence type="ECO:0000256" key="3">
    <source>
        <dbReference type="ARBA" id="ARBA00022801"/>
    </source>
</evidence>
<keyword evidence="7" id="KW-1133">Transmembrane helix</keyword>
<name>A0ABR9KU99_9ACTN</name>
<dbReference type="InterPro" id="IPR050131">
    <property type="entry name" value="Peptidase_S8_subtilisin-like"/>
</dbReference>
<accession>A0ABR9KU99</accession>
<evidence type="ECO:0000313" key="10">
    <source>
        <dbReference type="EMBL" id="MBE1565608.1"/>
    </source>
</evidence>
<protein>
    <submittedName>
        <fullName evidence="10">Type VII secretion-associated serine protease mycosin</fullName>
    </submittedName>
</protein>
<evidence type="ECO:0000256" key="5">
    <source>
        <dbReference type="PROSITE-ProRule" id="PRU01240"/>
    </source>
</evidence>
<dbReference type="InterPro" id="IPR015500">
    <property type="entry name" value="Peptidase_S8_subtilisin-rel"/>
</dbReference>
<dbReference type="InterPro" id="IPR022398">
    <property type="entry name" value="Peptidase_S8_His-AS"/>
</dbReference>
<dbReference type="GO" id="GO:0008233">
    <property type="term" value="F:peptidase activity"/>
    <property type="evidence" value="ECO:0007669"/>
    <property type="project" value="UniProtKB-KW"/>
</dbReference>
<keyword evidence="11" id="KW-1185">Reference proteome</keyword>
<dbReference type="GO" id="GO:0006508">
    <property type="term" value="P:proteolysis"/>
    <property type="evidence" value="ECO:0007669"/>
    <property type="project" value="UniProtKB-KW"/>
</dbReference>
<evidence type="ECO:0000259" key="9">
    <source>
        <dbReference type="Pfam" id="PF00082"/>
    </source>
</evidence>
<keyword evidence="7" id="KW-0472">Membrane</keyword>
<evidence type="ECO:0000256" key="7">
    <source>
        <dbReference type="SAM" id="Phobius"/>
    </source>
</evidence>
<evidence type="ECO:0000313" key="11">
    <source>
        <dbReference type="Proteomes" id="UP000661607"/>
    </source>
</evidence>
<dbReference type="PROSITE" id="PS51892">
    <property type="entry name" value="SUBTILASE"/>
    <property type="match status" value="1"/>
</dbReference>
<dbReference type="PROSITE" id="PS00136">
    <property type="entry name" value="SUBTILASE_ASP"/>
    <property type="match status" value="1"/>
</dbReference>
<dbReference type="Gene3D" id="3.40.50.200">
    <property type="entry name" value="Peptidase S8/S53 domain"/>
    <property type="match status" value="1"/>
</dbReference>